<keyword evidence="1" id="KW-0812">Transmembrane</keyword>
<feature type="transmembrane region" description="Helical" evidence="1">
    <location>
        <begin position="292"/>
        <end position="314"/>
    </location>
</feature>
<keyword evidence="3" id="KW-1185">Reference proteome</keyword>
<dbReference type="AlphaFoldDB" id="A0A2B7ZQ87"/>
<evidence type="ECO:0000256" key="1">
    <source>
        <dbReference type="SAM" id="Phobius"/>
    </source>
</evidence>
<reference evidence="2 3" key="1">
    <citation type="submission" date="2017-10" db="EMBL/GenBank/DDBJ databases">
        <title>Comparative genomics in systemic dimorphic fungi from Ajellomycetaceae.</title>
        <authorList>
            <person name="Munoz J.F."/>
            <person name="Mcewen J.G."/>
            <person name="Clay O.K."/>
            <person name="Cuomo C.A."/>
        </authorList>
    </citation>
    <scope>NUCLEOTIDE SEQUENCE [LARGE SCALE GENOMIC DNA]</scope>
    <source>
        <strain evidence="2 3">UAMH4076</strain>
    </source>
</reference>
<dbReference type="Proteomes" id="UP000226031">
    <property type="component" value="Unassembled WGS sequence"/>
</dbReference>
<protein>
    <submittedName>
        <fullName evidence="2">Uncharacterized protein</fullName>
    </submittedName>
</protein>
<comment type="caution">
    <text evidence="2">The sequence shown here is derived from an EMBL/GenBank/DDBJ whole genome shotgun (WGS) entry which is preliminary data.</text>
</comment>
<evidence type="ECO:0000313" key="2">
    <source>
        <dbReference type="EMBL" id="PGH36166.1"/>
    </source>
</evidence>
<gene>
    <name evidence="2" type="ORF">GX50_01022</name>
</gene>
<keyword evidence="1" id="KW-0472">Membrane</keyword>
<proteinExistence type="predicted"/>
<dbReference type="EMBL" id="PDND01000011">
    <property type="protein sequence ID" value="PGH36166.1"/>
    <property type="molecule type" value="Genomic_DNA"/>
</dbReference>
<keyword evidence="1" id="KW-1133">Transmembrane helix</keyword>
<name>A0A2B7ZQ87_9EURO</name>
<accession>A0A2B7ZQ87</accession>
<sequence length="339" mass="37618">MAAFAGDVINSTPVKIGMFKGCPQQLLAVIIYWRQSSTQELQTRQVPPPSGGSDFGSGSAPGSAPGVLRFYLAIGQTRKAEKLKFSHPKQALETHYPWFVVSVFAWIFQSRAYLVSKRACSTIAAGFGFSGVYGHAGWGAPKPRPTAFEHALWRAHSEIGYNLDFNKTIDSAMANVNHPYFQAENGSFYFNQILYGKTPRTKRYCRLRACAPFAHSQSVPHWSLIPMRVATNGPLGKSAAETLYRSIMLAHAWDAFELMYDSGYTFQSAYLLPKATTSRPSTVVGPGVIPPIYGGVLFAIWAVGYLILGWGYGFRRRWSEMSRLEGDFAREIQNEPDCV</sequence>
<evidence type="ECO:0000313" key="3">
    <source>
        <dbReference type="Proteomes" id="UP000226031"/>
    </source>
</evidence>
<organism evidence="2 3">
    <name type="scientific">[Emmonsia] crescens</name>
    <dbReference type="NCBI Taxonomy" id="73230"/>
    <lineage>
        <taxon>Eukaryota</taxon>
        <taxon>Fungi</taxon>
        <taxon>Dikarya</taxon>
        <taxon>Ascomycota</taxon>
        <taxon>Pezizomycotina</taxon>
        <taxon>Eurotiomycetes</taxon>
        <taxon>Eurotiomycetidae</taxon>
        <taxon>Onygenales</taxon>
        <taxon>Ajellomycetaceae</taxon>
        <taxon>Emergomyces</taxon>
    </lineage>
</organism>